<evidence type="ECO:0000256" key="7">
    <source>
        <dbReference type="ARBA" id="ARBA00023180"/>
    </source>
</evidence>
<dbReference type="Gene3D" id="3.20.20.70">
    <property type="entry name" value="Aldolase class I"/>
    <property type="match status" value="1"/>
</dbReference>
<evidence type="ECO:0000256" key="10">
    <source>
        <dbReference type="SAM" id="MobiDB-lite"/>
    </source>
</evidence>
<dbReference type="FunCoup" id="W4JXH1">
    <property type="interactions" value="152"/>
</dbReference>
<dbReference type="PROSITE" id="PS00512">
    <property type="entry name" value="ALPHA_GALACTOSIDASE"/>
    <property type="match status" value="1"/>
</dbReference>
<evidence type="ECO:0000256" key="3">
    <source>
        <dbReference type="ARBA" id="ARBA00009743"/>
    </source>
</evidence>
<gene>
    <name evidence="12" type="ORF">HETIRDRAFT_39280</name>
</gene>
<dbReference type="GO" id="GO:0004557">
    <property type="term" value="F:alpha-galactosidase activity"/>
    <property type="evidence" value="ECO:0007669"/>
    <property type="project" value="UniProtKB-EC"/>
</dbReference>
<keyword evidence="7" id="KW-0325">Glycoprotein</keyword>
<dbReference type="InterPro" id="IPR017853">
    <property type="entry name" value="GH"/>
</dbReference>
<dbReference type="OrthoDB" id="5795902at2759"/>
<dbReference type="GO" id="GO:0005975">
    <property type="term" value="P:carbohydrate metabolic process"/>
    <property type="evidence" value="ECO:0007669"/>
    <property type="project" value="InterPro"/>
</dbReference>
<evidence type="ECO:0000313" key="12">
    <source>
        <dbReference type="EMBL" id="ETW78243.1"/>
    </source>
</evidence>
<evidence type="ECO:0000256" key="4">
    <source>
        <dbReference type="ARBA" id="ARBA00022525"/>
    </source>
</evidence>
<dbReference type="EC" id="3.2.1.22" evidence="9"/>
<protein>
    <recommendedName>
        <fullName evidence="9">Alpha-galactosidase</fullName>
        <ecNumber evidence="9">3.2.1.22</ecNumber>
    </recommendedName>
    <alternativeName>
        <fullName evidence="9">Melibiase</fullName>
    </alternativeName>
</protein>
<keyword evidence="8 9" id="KW-0326">Glycosidase</keyword>
<dbReference type="AlphaFoldDB" id="W4JXH1"/>
<evidence type="ECO:0000256" key="6">
    <source>
        <dbReference type="ARBA" id="ARBA00022801"/>
    </source>
</evidence>
<evidence type="ECO:0000259" key="11">
    <source>
        <dbReference type="Pfam" id="PF17801"/>
    </source>
</evidence>
<dbReference type="InterPro" id="IPR013780">
    <property type="entry name" value="Glyco_hydro_b"/>
</dbReference>
<keyword evidence="6 9" id="KW-0378">Hydrolase</keyword>
<dbReference type="Pfam" id="PF17801">
    <property type="entry name" value="Melibiase_C"/>
    <property type="match status" value="1"/>
</dbReference>
<dbReference type="PANTHER" id="PTHR11452:SF61">
    <property type="entry name" value="ALPHA-GALACTOSIDASE B-RELATED"/>
    <property type="match status" value="1"/>
</dbReference>
<evidence type="ECO:0000256" key="2">
    <source>
        <dbReference type="ARBA" id="ARBA00004613"/>
    </source>
</evidence>
<dbReference type="KEGG" id="hir:HETIRDRAFT_39280"/>
<dbReference type="RefSeq" id="XP_009549642.1">
    <property type="nucleotide sequence ID" value="XM_009551347.1"/>
</dbReference>
<evidence type="ECO:0000256" key="1">
    <source>
        <dbReference type="ARBA" id="ARBA00001255"/>
    </source>
</evidence>
<evidence type="ECO:0000256" key="8">
    <source>
        <dbReference type="ARBA" id="ARBA00023295"/>
    </source>
</evidence>
<dbReference type="SUPFAM" id="SSF51445">
    <property type="entry name" value="(Trans)glycosidases"/>
    <property type="match status" value="1"/>
</dbReference>
<keyword evidence="4" id="KW-0964">Secreted</keyword>
<dbReference type="CDD" id="cd14792">
    <property type="entry name" value="GH27"/>
    <property type="match status" value="1"/>
</dbReference>
<dbReference type="HOGENOM" id="CLU_013093_2_1_1"/>
<dbReference type="Gene3D" id="2.60.40.1180">
    <property type="entry name" value="Golgi alpha-mannosidase II"/>
    <property type="match status" value="1"/>
</dbReference>
<dbReference type="InterPro" id="IPR002241">
    <property type="entry name" value="Glyco_hydro_27"/>
</dbReference>
<feature type="domain" description="Alpha galactosidase C-terminal" evidence="11">
    <location>
        <begin position="395"/>
        <end position="470"/>
    </location>
</feature>
<evidence type="ECO:0000313" key="13">
    <source>
        <dbReference type="Proteomes" id="UP000030671"/>
    </source>
</evidence>
<dbReference type="InterPro" id="IPR041233">
    <property type="entry name" value="Melibiase_C"/>
</dbReference>
<dbReference type="Pfam" id="PF16499">
    <property type="entry name" value="Melibiase_2"/>
    <property type="match status" value="1"/>
</dbReference>
<reference evidence="12 13" key="1">
    <citation type="journal article" date="2012" name="New Phytol.">
        <title>Insight into trade-off between wood decay and parasitism from the genome of a fungal forest pathogen.</title>
        <authorList>
            <person name="Olson A."/>
            <person name="Aerts A."/>
            <person name="Asiegbu F."/>
            <person name="Belbahri L."/>
            <person name="Bouzid O."/>
            <person name="Broberg A."/>
            <person name="Canback B."/>
            <person name="Coutinho P.M."/>
            <person name="Cullen D."/>
            <person name="Dalman K."/>
            <person name="Deflorio G."/>
            <person name="van Diepen L.T."/>
            <person name="Dunand C."/>
            <person name="Duplessis S."/>
            <person name="Durling M."/>
            <person name="Gonthier P."/>
            <person name="Grimwood J."/>
            <person name="Fossdal C.G."/>
            <person name="Hansson D."/>
            <person name="Henrissat B."/>
            <person name="Hietala A."/>
            <person name="Himmelstrand K."/>
            <person name="Hoffmeister D."/>
            <person name="Hogberg N."/>
            <person name="James T.Y."/>
            <person name="Karlsson M."/>
            <person name="Kohler A."/>
            <person name="Kues U."/>
            <person name="Lee Y.H."/>
            <person name="Lin Y.C."/>
            <person name="Lind M."/>
            <person name="Lindquist E."/>
            <person name="Lombard V."/>
            <person name="Lucas S."/>
            <person name="Lunden K."/>
            <person name="Morin E."/>
            <person name="Murat C."/>
            <person name="Park J."/>
            <person name="Raffaello T."/>
            <person name="Rouze P."/>
            <person name="Salamov A."/>
            <person name="Schmutz J."/>
            <person name="Solheim H."/>
            <person name="Stahlberg J."/>
            <person name="Velez H."/>
            <person name="de Vries R.P."/>
            <person name="Wiebenga A."/>
            <person name="Woodward S."/>
            <person name="Yakovlev I."/>
            <person name="Garbelotto M."/>
            <person name="Martin F."/>
            <person name="Grigoriev I.V."/>
            <person name="Stenlid J."/>
        </authorList>
    </citation>
    <scope>NUCLEOTIDE SEQUENCE [LARGE SCALE GENOMIC DNA]</scope>
    <source>
        <strain evidence="12 13">TC 32-1</strain>
    </source>
</reference>
<keyword evidence="9" id="KW-1015">Disulfide bond</keyword>
<dbReference type="eggNOG" id="KOG2366">
    <property type="taxonomic scope" value="Eukaryota"/>
</dbReference>
<keyword evidence="13" id="KW-1185">Reference proteome</keyword>
<accession>W4JXH1</accession>
<organism evidence="12 13">
    <name type="scientific">Heterobasidion irregulare (strain TC 32-1)</name>
    <dbReference type="NCBI Taxonomy" id="747525"/>
    <lineage>
        <taxon>Eukaryota</taxon>
        <taxon>Fungi</taxon>
        <taxon>Dikarya</taxon>
        <taxon>Basidiomycota</taxon>
        <taxon>Agaricomycotina</taxon>
        <taxon>Agaricomycetes</taxon>
        <taxon>Russulales</taxon>
        <taxon>Bondarzewiaceae</taxon>
        <taxon>Heterobasidion</taxon>
        <taxon>Heterobasidion annosum species complex</taxon>
    </lineage>
</organism>
<name>W4JXH1_HETIT</name>
<feature type="region of interest" description="Disordered" evidence="10">
    <location>
        <begin position="1"/>
        <end position="25"/>
    </location>
</feature>
<dbReference type="PANTHER" id="PTHR11452">
    <property type="entry name" value="ALPHA-GALACTOSIDASE/ALPHA-N-ACETYLGALACTOSAMINIDASE"/>
    <property type="match status" value="1"/>
</dbReference>
<sequence>MSSGLPLAVDGRGLPSEKQREGCPAPSLPFPPALLYPSAPPHVSSPPARAARYAAMLLSAALLSLSLALALRAPPFRDHTSAPLGAAHALHDRVGKLPAMGYNTWNAYHCAINESIILQTARLVKSLGLADLGYDHINLDDCWAEKNRSADGAVLANKQDFPSGLKNLTDEIHALGLKAGIYSDSGWFTCQLYPGSFQHEEQDARTFVDWGFDYLKYDNCAVPFDDVLRQGMVGKYERMADAIQKVAKETGAPPLLFSLCQWGREQPWLWAREFGQSWRTTDDIGPHWDAMSSIINQNSFYSWASDFYGHNDMDILEVGNGDLTYDEAKSHYTAWALMKSPLLIGTDLTSITAETLEILSNREIIAINQDPVVGTGLTPFRWGRNPDWTNDYTYPAQYWSGRSQNGTVFMLLNVLDEPADMTFSLTESPWIRAGRQYSVRDLWAHTDNGTAVRNFTAAAVPAHGVVALLLRDAGDEPAGLSPPCAVIEWCMAPNGTRYDGQ</sequence>
<dbReference type="FunFam" id="3.20.20.70:FF:000197">
    <property type="entry name" value="Alpha-galactosidase"/>
    <property type="match status" value="1"/>
</dbReference>
<evidence type="ECO:0000256" key="5">
    <source>
        <dbReference type="ARBA" id="ARBA00022729"/>
    </source>
</evidence>
<dbReference type="SUPFAM" id="SSF51011">
    <property type="entry name" value="Glycosyl hydrolase domain"/>
    <property type="match status" value="1"/>
</dbReference>
<dbReference type="Proteomes" id="UP000030671">
    <property type="component" value="Unassembled WGS sequence"/>
</dbReference>
<dbReference type="InterPro" id="IPR000111">
    <property type="entry name" value="Glyco_hydro_27/36_CS"/>
</dbReference>
<proteinExistence type="inferred from homology"/>
<dbReference type="GO" id="GO:0005576">
    <property type="term" value="C:extracellular region"/>
    <property type="evidence" value="ECO:0007669"/>
    <property type="project" value="UniProtKB-SubCell"/>
</dbReference>
<dbReference type="EMBL" id="KI925462">
    <property type="protein sequence ID" value="ETW78243.1"/>
    <property type="molecule type" value="Genomic_DNA"/>
</dbReference>
<dbReference type="GeneID" id="20672490"/>
<comment type="subcellular location">
    <subcellularLocation>
        <location evidence="2">Secreted</location>
    </subcellularLocation>
</comment>
<evidence type="ECO:0000256" key="9">
    <source>
        <dbReference type="RuleBase" id="RU361168"/>
    </source>
</evidence>
<dbReference type="InterPro" id="IPR013785">
    <property type="entry name" value="Aldolase_TIM"/>
</dbReference>
<keyword evidence="5" id="KW-0732">Signal</keyword>
<comment type="catalytic activity">
    <reaction evidence="1 9">
        <text>Hydrolysis of terminal, non-reducing alpha-D-galactose residues in alpha-D-galactosides, including galactose oligosaccharides, galactomannans and galactolipids.</text>
        <dbReference type="EC" id="3.2.1.22"/>
    </reaction>
</comment>
<dbReference type="STRING" id="747525.W4JXH1"/>
<comment type="similarity">
    <text evidence="3 9">Belongs to the glycosyl hydrolase 27 family.</text>
</comment>
<dbReference type="PRINTS" id="PR00740">
    <property type="entry name" value="GLHYDRLASE27"/>
</dbReference>
<dbReference type="InParanoid" id="W4JXH1"/>